<feature type="domain" description="BACK" evidence="4">
    <location>
        <begin position="105"/>
        <end position="201"/>
    </location>
</feature>
<evidence type="ECO:0000313" key="5">
    <source>
        <dbReference type="EnsemblMetazoa" id="tetur03g05730.1"/>
    </source>
</evidence>
<dbReference type="eggNOG" id="KOG4441">
    <property type="taxonomic scope" value="Eukaryota"/>
</dbReference>
<keyword evidence="3" id="KW-0009">Actin-binding</keyword>
<dbReference type="Pfam" id="PF00651">
    <property type="entry name" value="BTB"/>
    <property type="match status" value="1"/>
</dbReference>
<dbReference type="Gene3D" id="1.25.40.420">
    <property type="match status" value="1"/>
</dbReference>
<dbReference type="InterPro" id="IPR011333">
    <property type="entry name" value="SKP1/BTB/POZ_sf"/>
</dbReference>
<dbReference type="SMART" id="SM00875">
    <property type="entry name" value="BACK"/>
    <property type="match status" value="1"/>
</dbReference>
<accession>T1JZY6</accession>
<dbReference type="Pfam" id="PF07707">
    <property type="entry name" value="BACK"/>
    <property type="match status" value="1"/>
</dbReference>
<keyword evidence="2" id="KW-0677">Repeat</keyword>
<keyword evidence="1" id="KW-0880">Kelch repeat</keyword>
<dbReference type="HOGENOM" id="CLU_1356210_0_0_1"/>
<evidence type="ECO:0000259" key="4">
    <source>
        <dbReference type="SMART" id="SM00875"/>
    </source>
</evidence>
<reference evidence="6" key="1">
    <citation type="submission" date="2011-08" db="EMBL/GenBank/DDBJ databases">
        <authorList>
            <person name="Rombauts S."/>
        </authorList>
    </citation>
    <scope>NUCLEOTIDE SEQUENCE</scope>
    <source>
        <strain evidence="6">London</strain>
    </source>
</reference>
<dbReference type="SUPFAM" id="SSF54695">
    <property type="entry name" value="POZ domain"/>
    <property type="match status" value="1"/>
</dbReference>
<reference evidence="5" key="2">
    <citation type="submission" date="2015-06" db="UniProtKB">
        <authorList>
            <consortium name="EnsemblMetazoa"/>
        </authorList>
    </citation>
    <scope>IDENTIFICATION</scope>
</reference>
<gene>
    <name evidence="5" type="primary">107371995</name>
</gene>
<dbReference type="AlphaFoldDB" id="T1JZY6"/>
<evidence type="ECO:0000256" key="2">
    <source>
        <dbReference type="ARBA" id="ARBA00022737"/>
    </source>
</evidence>
<organism evidence="5 6">
    <name type="scientific">Tetranychus urticae</name>
    <name type="common">Two-spotted spider mite</name>
    <dbReference type="NCBI Taxonomy" id="32264"/>
    <lineage>
        <taxon>Eukaryota</taxon>
        <taxon>Metazoa</taxon>
        <taxon>Ecdysozoa</taxon>
        <taxon>Arthropoda</taxon>
        <taxon>Chelicerata</taxon>
        <taxon>Arachnida</taxon>
        <taxon>Acari</taxon>
        <taxon>Acariformes</taxon>
        <taxon>Trombidiformes</taxon>
        <taxon>Prostigmata</taxon>
        <taxon>Eleutherengona</taxon>
        <taxon>Raphignathae</taxon>
        <taxon>Tetranychoidea</taxon>
        <taxon>Tetranychidae</taxon>
        <taxon>Tetranychus</taxon>
    </lineage>
</organism>
<dbReference type="Proteomes" id="UP000015104">
    <property type="component" value="Unassembled WGS sequence"/>
</dbReference>
<dbReference type="PANTHER" id="PTHR24412">
    <property type="entry name" value="KELCH PROTEIN"/>
    <property type="match status" value="1"/>
</dbReference>
<proteinExistence type="predicted"/>
<dbReference type="InterPro" id="IPR011705">
    <property type="entry name" value="BACK"/>
</dbReference>
<evidence type="ECO:0000313" key="6">
    <source>
        <dbReference type="Proteomes" id="UP000015104"/>
    </source>
</evidence>
<sequence length="505" mass="59151">MTQIESADQIELINRSSSYTVSKSLICAKIPFFNELCSSQGGEKFQVNLNESSLESVINWVHSDCIVINMNNVLQLYEAADDLQIASIKSLCQLFFDENFSAKEIPALIKLVRDDNSLLNFNKINSFLSRNFLRLINGEYFLEFPLEVVKYILSLDTCVETEYSVFQAILKWIKHDKLRGVHLQELMKCIRWCHTFKDCYVHIKEDEFIVKNLPQLDELACEPGECRNSCFNKRVKEKNLISLLYVDDNIMSMSYYTGDNCWEPCGTFERDNQMPIGVISEEHVVDVIFNSGRTGIRIDLVGKKYRWLEMSGSSSAYYNQLYDCFKPKFDRESSYRAYIQDGVKKIDHWVDLEKNTLIENKGVMNIICYPRKDEKLYCFLPVEHVDWYKHKFADHRVHAVILNDACYIITKSLTFRIFDMVKKTIEKSKPFDGMNYTFEDLQLDSHEANVILLIKSQKKVMMFDTRKKEWTSMGQIFSRYEIMALVSTDIPVQFIKKLYSKKRVK</sequence>
<name>T1JZY6_TETUR</name>
<keyword evidence="6" id="KW-1185">Reference proteome</keyword>
<dbReference type="STRING" id="32264.T1JZY6"/>
<dbReference type="OMA" id="FDENFSA"/>
<dbReference type="EnsemblMetazoa" id="tetur03g05730.1">
    <property type="protein sequence ID" value="tetur03g05730.1"/>
    <property type="gene ID" value="tetur03g05730"/>
</dbReference>
<dbReference type="Gene3D" id="3.30.710.10">
    <property type="entry name" value="Potassium Channel Kv1.1, Chain A"/>
    <property type="match status" value="1"/>
</dbReference>
<dbReference type="KEGG" id="tut:107371995"/>
<dbReference type="OrthoDB" id="6431796at2759"/>
<protein>
    <recommendedName>
        <fullName evidence="4">BACK domain-containing protein</fullName>
    </recommendedName>
</protein>
<evidence type="ECO:0000256" key="1">
    <source>
        <dbReference type="ARBA" id="ARBA00022441"/>
    </source>
</evidence>
<evidence type="ECO:0000256" key="3">
    <source>
        <dbReference type="ARBA" id="ARBA00023203"/>
    </source>
</evidence>
<dbReference type="InterPro" id="IPR000210">
    <property type="entry name" value="BTB/POZ_dom"/>
</dbReference>
<dbReference type="EMBL" id="CAEY01001130">
    <property type="status" value="NOT_ANNOTATED_CDS"/>
    <property type="molecule type" value="Genomic_DNA"/>
</dbReference>
<dbReference type="PANTHER" id="PTHR24412:SF489">
    <property type="entry name" value="RING FINGER DOMAIN AND KELCH REPEAT-CONTAINING PROTEIN DDB_G0271372"/>
    <property type="match status" value="1"/>
</dbReference>